<feature type="domain" description="D-isomer specific 2-hydroxyacid dehydrogenase NAD-binding" evidence="7">
    <location>
        <begin position="113"/>
        <end position="287"/>
    </location>
</feature>
<accession>A0A3S5CYR6</accession>
<dbReference type="GO" id="GO:0008652">
    <property type="term" value="P:amino acid biosynthetic process"/>
    <property type="evidence" value="ECO:0007669"/>
    <property type="project" value="UniProtKB-KW"/>
</dbReference>
<dbReference type="InterPro" id="IPR006139">
    <property type="entry name" value="D-isomer_2_OHA_DH_cat_dom"/>
</dbReference>
<keyword evidence="4" id="KW-0520">NAD</keyword>
<organism evidence="8 9">
    <name type="scientific">Rhodoplanes serenus</name>
    <dbReference type="NCBI Taxonomy" id="200615"/>
    <lineage>
        <taxon>Bacteria</taxon>
        <taxon>Pseudomonadati</taxon>
        <taxon>Pseudomonadota</taxon>
        <taxon>Alphaproteobacteria</taxon>
        <taxon>Hyphomicrobiales</taxon>
        <taxon>Nitrobacteraceae</taxon>
        <taxon>Rhodoplanes</taxon>
    </lineage>
</organism>
<dbReference type="GO" id="GO:0051287">
    <property type="term" value="F:NAD binding"/>
    <property type="evidence" value="ECO:0007669"/>
    <property type="project" value="InterPro"/>
</dbReference>
<dbReference type="PANTHER" id="PTHR42789">
    <property type="entry name" value="D-ISOMER SPECIFIC 2-HYDROXYACID DEHYDROGENASE FAMILY PROTEIN (AFU_ORTHOLOGUE AFUA_6G10090)"/>
    <property type="match status" value="1"/>
</dbReference>
<dbReference type="OrthoDB" id="9793626at2"/>
<dbReference type="Pfam" id="PF00389">
    <property type="entry name" value="2-Hacid_dh"/>
    <property type="match status" value="1"/>
</dbReference>
<dbReference type="Gene3D" id="3.40.50.720">
    <property type="entry name" value="NAD(P)-binding Rossmann-like Domain"/>
    <property type="match status" value="2"/>
</dbReference>
<feature type="domain" description="D-isomer specific 2-hydroxyacid dehydrogenase catalytic" evidence="6">
    <location>
        <begin position="23"/>
        <end position="314"/>
    </location>
</feature>
<keyword evidence="3 5" id="KW-0560">Oxidoreductase</keyword>
<comment type="similarity">
    <text evidence="1 5">Belongs to the D-isomer specific 2-hydroxyacid dehydrogenase family.</text>
</comment>
<name>A0A3S5CYR6_9BRAD</name>
<evidence type="ECO:0000256" key="4">
    <source>
        <dbReference type="ARBA" id="ARBA00023027"/>
    </source>
</evidence>
<comment type="caution">
    <text evidence="8">The sequence shown here is derived from an EMBL/GenBank/DDBJ whole genome shotgun (WGS) entry which is preliminary data.</text>
</comment>
<dbReference type="PANTHER" id="PTHR42789:SF1">
    <property type="entry name" value="D-ISOMER SPECIFIC 2-HYDROXYACID DEHYDROGENASE FAMILY PROTEIN (AFU_ORTHOLOGUE AFUA_6G10090)"/>
    <property type="match status" value="1"/>
</dbReference>
<reference evidence="9" key="1">
    <citation type="submission" date="2018-10" db="EMBL/GenBank/DDBJ databases">
        <authorList>
            <person name="Peiro R."/>
            <person name="Begona"/>
            <person name="Cbmso G."/>
            <person name="Lopez M."/>
            <person name="Gonzalez S."/>
            <person name="Sacristan E."/>
            <person name="Castillo E."/>
        </authorList>
    </citation>
    <scope>NUCLEOTIDE SEQUENCE [LARGE SCALE GENOMIC DNA]</scope>
</reference>
<dbReference type="SUPFAM" id="SSF51735">
    <property type="entry name" value="NAD(P)-binding Rossmann-fold domains"/>
    <property type="match status" value="1"/>
</dbReference>
<dbReference type="FunFam" id="3.40.50.720:FF:000203">
    <property type="entry name" value="D-3-phosphoglycerate dehydrogenase (SerA)"/>
    <property type="match status" value="1"/>
</dbReference>
<dbReference type="PROSITE" id="PS00065">
    <property type="entry name" value="D_2_HYDROXYACID_DH_1"/>
    <property type="match status" value="1"/>
</dbReference>
<evidence type="ECO:0000259" key="6">
    <source>
        <dbReference type="Pfam" id="PF00389"/>
    </source>
</evidence>
<evidence type="ECO:0000256" key="1">
    <source>
        <dbReference type="ARBA" id="ARBA00005854"/>
    </source>
</evidence>
<protein>
    <submittedName>
        <fullName evidence="8">Hydroxypyruvate reductase</fullName>
    </submittedName>
</protein>
<evidence type="ECO:0000313" key="9">
    <source>
        <dbReference type="Proteomes" id="UP000289200"/>
    </source>
</evidence>
<gene>
    <name evidence="8" type="ORF">RHODGE_RHODGE_04691</name>
</gene>
<dbReference type="SUPFAM" id="SSF52283">
    <property type="entry name" value="Formate/glycerate dehydrogenase catalytic domain-like"/>
    <property type="match status" value="1"/>
</dbReference>
<sequence>MRRRCAVLDDYQKVALTSADWSAVMADVDVTVFDTPFASAADAARALAPFDIVCAMRERTPFPPELIAALPNLKLLITTGMANSAIDVPAARARGVTVCGTGAVGTPTAGIVFGLILELTRRIGYENARMKAGAALQETIGDDIEGKTLGILGLGKLGTRVAAIARAFGLSVVAWSQNLTAETAAAAGATRVDRDALFAESDILTLHVRLSERTRGLVGAREIGLMKPSALLINTARGPIVDEAALVAALRDGRIAGAGLDVYDVEPLPVDHPFRSLANVVTTPHLGYVTRQNYARYFGDTVENIRAFLDGAPVRVLGG</sequence>
<evidence type="ECO:0000259" key="7">
    <source>
        <dbReference type="Pfam" id="PF02826"/>
    </source>
</evidence>
<dbReference type="Pfam" id="PF02826">
    <property type="entry name" value="2-Hacid_dh_C"/>
    <property type="match status" value="1"/>
</dbReference>
<evidence type="ECO:0000256" key="2">
    <source>
        <dbReference type="ARBA" id="ARBA00022605"/>
    </source>
</evidence>
<dbReference type="RefSeq" id="WP_129611442.1">
    <property type="nucleotide sequence ID" value="NZ_UWOC01000202.1"/>
</dbReference>
<keyword evidence="9" id="KW-1185">Reference proteome</keyword>
<dbReference type="GO" id="GO:0016616">
    <property type="term" value="F:oxidoreductase activity, acting on the CH-OH group of donors, NAD or NADP as acceptor"/>
    <property type="evidence" value="ECO:0007669"/>
    <property type="project" value="InterPro"/>
</dbReference>
<evidence type="ECO:0000256" key="5">
    <source>
        <dbReference type="RuleBase" id="RU003719"/>
    </source>
</evidence>
<dbReference type="Proteomes" id="UP000289200">
    <property type="component" value="Unassembled WGS sequence"/>
</dbReference>
<dbReference type="InterPro" id="IPR006140">
    <property type="entry name" value="D-isomer_DH_NAD-bd"/>
</dbReference>
<evidence type="ECO:0000256" key="3">
    <source>
        <dbReference type="ARBA" id="ARBA00023002"/>
    </source>
</evidence>
<dbReference type="CDD" id="cd12169">
    <property type="entry name" value="PGDH_like_1"/>
    <property type="match status" value="1"/>
</dbReference>
<dbReference type="InterPro" id="IPR029753">
    <property type="entry name" value="D-isomer_DH_CS"/>
</dbReference>
<dbReference type="EMBL" id="UWOC01000202">
    <property type="protein sequence ID" value="VCU11478.1"/>
    <property type="molecule type" value="Genomic_DNA"/>
</dbReference>
<dbReference type="AlphaFoldDB" id="A0A3S5CYR6"/>
<proteinExistence type="inferred from homology"/>
<keyword evidence="2" id="KW-0028">Amino-acid biosynthesis</keyword>
<dbReference type="PROSITE" id="PS00671">
    <property type="entry name" value="D_2_HYDROXYACID_DH_3"/>
    <property type="match status" value="1"/>
</dbReference>
<evidence type="ECO:0000313" key="8">
    <source>
        <dbReference type="EMBL" id="VCU11478.1"/>
    </source>
</evidence>
<dbReference type="InterPro" id="IPR036291">
    <property type="entry name" value="NAD(P)-bd_dom_sf"/>
</dbReference>
<dbReference type="InterPro" id="IPR050857">
    <property type="entry name" value="D-2-hydroxyacid_DH"/>
</dbReference>
<dbReference type="InterPro" id="IPR029752">
    <property type="entry name" value="D-isomer_DH_CS1"/>
</dbReference>